<gene>
    <name evidence="1" type="ORF">ZT1A5_G1783</name>
</gene>
<evidence type="ECO:0000313" key="1">
    <source>
        <dbReference type="EMBL" id="SMY20348.1"/>
    </source>
</evidence>
<name>A0A1Y6LAH0_ZYMTR</name>
<proteinExistence type="predicted"/>
<reference evidence="1 2" key="1">
    <citation type="submission" date="2016-10" db="EMBL/GenBank/DDBJ databases">
        <authorList>
            <person name="Varghese N."/>
        </authorList>
    </citation>
    <scope>NUCLEOTIDE SEQUENCE [LARGE SCALE GENOMIC DNA]</scope>
</reference>
<protein>
    <submittedName>
        <fullName evidence="1">Uncharacterized protein</fullName>
    </submittedName>
</protein>
<accession>A0A1Y6LAH0</accession>
<dbReference type="EMBL" id="LT882676">
    <property type="protein sequence ID" value="SMY20348.1"/>
    <property type="molecule type" value="Genomic_DNA"/>
</dbReference>
<organism evidence="1 2">
    <name type="scientific">Zymoseptoria tritici ST99CH_1A5</name>
    <dbReference type="NCBI Taxonomy" id="1276529"/>
    <lineage>
        <taxon>Eukaryota</taxon>
        <taxon>Fungi</taxon>
        <taxon>Dikarya</taxon>
        <taxon>Ascomycota</taxon>
        <taxon>Pezizomycotina</taxon>
        <taxon>Dothideomycetes</taxon>
        <taxon>Dothideomycetidae</taxon>
        <taxon>Mycosphaerellales</taxon>
        <taxon>Mycosphaerellaceae</taxon>
        <taxon>Zymoseptoria</taxon>
    </lineage>
</organism>
<dbReference type="Proteomes" id="UP000215453">
    <property type="component" value="Chromosome 1"/>
</dbReference>
<sequence>MPTNRSNPINEPRSMKWVDTVLERLRNGLQRSGCAATFARLKNLEKNMTKNDSDYPVRWRLWNGGSGWKVREENMKIMRSNGFVATENPVIIIVSLFDHNYDEGIRAALPQTFFDLGIKELGLAYTFPCWQAR</sequence>
<dbReference type="AlphaFoldDB" id="A0A1Y6LAH0"/>
<evidence type="ECO:0000313" key="2">
    <source>
        <dbReference type="Proteomes" id="UP000215453"/>
    </source>
</evidence>